<protein>
    <submittedName>
        <fullName evidence="2">Uncharacterized protein</fullName>
    </submittedName>
</protein>
<keyword evidence="1" id="KW-0472">Membrane</keyword>
<keyword evidence="1" id="KW-1133">Transmembrane helix</keyword>
<reference evidence="2" key="2">
    <citation type="submission" date="2020-10" db="EMBL/GenBank/DDBJ databases">
        <authorList>
            <person name="Scholz U."/>
            <person name="Mascher M."/>
            <person name="Fiebig A."/>
        </authorList>
    </citation>
    <scope>NUCLEOTIDE SEQUENCE [LARGE SCALE GENOMIC DNA]</scope>
    <source>
        <strain evidence="2">cv. Morex</strain>
    </source>
</reference>
<proteinExistence type="predicted"/>
<keyword evidence="3" id="KW-1185">Reference proteome</keyword>
<evidence type="ECO:0000256" key="1">
    <source>
        <dbReference type="SAM" id="Phobius"/>
    </source>
</evidence>
<feature type="transmembrane region" description="Helical" evidence="1">
    <location>
        <begin position="75"/>
        <end position="100"/>
    </location>
</feature>
<dbReference type="Proteomes" id="UP000011116">
    <property type="component" value="Chromosome 4H"/>
</dbReference>
<organism evidence="2 3">
    <name type="scientific">Hordeum vulgare subsp. vulgare</name>
    <name type="common">Domesticated barley</name>
    <dbReference type="NCBI Taxonomy" id="112509"/>
    <lineage>
        <taxon>Eukaryota</taxon>
        <taxon>Viridiplantae</taxon>
        <taxon>Streptophyta</taxon>
        <taxon>Embryophyta</taxon>
        <taxon>Tracheophyta</taxon>
        <taxon>Spermatophyta</taxon>
        <taxon>Magnoliopsida</taxon>
        <taxon>Liliopsida</taxon>
        <taxon>Poales</taxon>
        <taxon>Poaceae</taxon>
        <taxon>BOP clade</taxon>
        <taxon>Pooideae</taxon>
        <taxon>Triticodae</taxon>
        <taxon>Triticeae</taxon>
        <taxon>Hordeinae</taxon>
        <taxon>Hordeum</taxon>
    </lineage>
</organism>
<dbReference type="Gramene" id="HORVU.MOREX.r2.4HG0348640.1">
    <property type="protein sequence ID" value="HORVU.MOREX.r2.4HG0348640.1.CDS.1"/>
    <property type="gene ID" value="HORVU.MOREX.r2.4HG0348640"/>
</dbReference>
<dbReference type="EnsemblPlants" id="HORVU.MOREX.r3.4HG0418220.1">
    <property type="protein sequence ID" value="HORVU.MOREX.r3.4HG0418220.1.CDS1"/>
    <property type="gene ID" value="HORVU.MOREX.r3.4HG0418220"/>
</dbReference>
<dbReference type="Gramene" id="HORVU.MOREX.r3.4HG0418220.1">
    <property type="protein sequence ID" value="HORVU.MOREX.r3.4HG0418220.1.CDS1"/>
    <property type="gene ID" value="HORVU.MOREX.r3.4HG0418220"/>
</dbReference>
<reference evidence="2" key="3">
    <citation type="submission" date="2022-01" db="UniProtKB">
        <authorList>
            <consortium name="EnsemblPlants"/>
        </authorList>
    </citation>
    <scope>IDENTIFICATION</scope>
    <source>
        <strain evidence="2">subsp. vulgare</strain>
    </source>
</reference>
<accession>A0A8I7BDG7</accession>
<reference evidence="3" key="1">
    <citation type="journal article" date="2012" name="Nature">
        <title>A physical, genetic and functional sequence assembly of the barley genome.</title>
        <authorList>
            <consortium name="The International Barley Genome Sequencing Consortium"/>
            <person name="Mayer K.F."/>
            <person name="Waugh R."/>
            <person name="Brown J.W."/>
            <person name="Schulman A."/>
            <person name="Langridge P."/>
            <person name="Platzer M."/>
            <person name="Fincher G.B."/>
            <person name="Muehlbauer G.J."/>
            <person name="Sato K."/>
            <person name="Close T.J."/>
            <person name="Wise R.P."/>
            <person name="Stein N."/>
        </authorList>
    </citation>
    <scope>NUCLEOTIDE SEQUENCE [LARGE SCALE GENOMIC DNA]</scope>
    <source>
        <strain evidence="3">cv. Morex</strain>
    </source>
</reference>
<evidence type="ECO:0000313" key="2">
    <source>
        <dbReference type="EnsemblPlants" id="HORVU.MOREX.r3.4HG0418220.1.CDS1"/>
    </source>
</evidence>
<sequence length="112" mass="12102">MSRKETRSILISRQQETSIEISSIDRRPAPGCSSNLFSNNAISGLHGQSCANLIFQTNTARSCVVPFMELTDSKIILSCFLVVGLVTHGIIAIATLHNIYHCAGPDAVPCNK</sequence>
<dbReference type="AlphaFoldDB" id="A0A8I7BDG7"/>
<evidence type="ECO:0000313" key="3">
    <source>
        <dbReference type="Proteomes" id="UP000011116"/>
    </source>
</evidence>
<keyword evidence="1" id="KW-0812">Transmembrane</keyword>
<name>A0A8I7BDG7_HORVV</name>
<dbReference type="SMR" id="A0A8I7BDG7"/>